<dbReference type="EMBL" id="CM042029">
    <property type="protein sequence ID" value="KAI3796515.1"/>
    <property type="molecule type" value="Genomic_DNA"/>
</dbReference>
<keyword evidence="2" id="KW-1185">Reference proteome</keyword>
<gene>
    <name evidence="1" type="ORF">L1987_39188</name>
</gene>
<evidence type="ECO:0000313" key="2">
    <source>
        <dbReference type="Proteomes" id="UP001056120"/>
    </source>
</evidence>
<reference evidence="1 2" key="2">
    <citation type="journal article" date="2022" name="Mol. Ecol. Resour.">
        <title>The genomes of chicory, endive, great burdock and yacon provide insights into Asteraceae paleo-polyploidization history and plant inulin production.</title>
        <authorList>
            <person name="Fan W."/>
            <person name="Wang S."/>
            <person name="Wang H."/>
            <person name="Wang A."/>
            <person name="Jiang F."/>
            <person name="Liu H."/>
            <person name="Zhao H."/>
            <person name="Xu D."/>
            <person name="Zhang Y."/>
        </authorList>
    </citation>
    <scope>NUCLEOTIDE SEQUENCE [LARGE SCALE GENOMIC DNA]</scope>
    <source>
        <strain evidence="2">cv. Yunnan</strain>
        <tissue evidence="1">Leaves</tissue>
    </source>
</reference>
<accession>A0ACB9HLC0</accession>
<name>A0ACB9HLC0_9ASTR</name>
<evidence type="ECO:0000313" key="1">
    <source>
        <dbReference type="EMBL" id="KAI3796515.1"/>
    </source>
</evidence>
<dbReference type="Proteomes" id="UP001056120">
    <property type="component" value="Linkage Group LG12"/>
</dbReference>
<proteinExistence type="predicted"/>
<sequence length="741" mass="85258">MTSSTSCHHKKKYQYDVFLSFSGEDTRKTFVDHLYAALDQQGICIFKDDERLEKGKPINDDLLQSIEDSRIYIIVFSKRYASSSWCLNELLKIMECHKRDGHTSFPVFYDVDPSEVRKQSGSVGEAFATHKNKNESEVGKWREALQEAANLSGWDVRKTADGHEAKVIKLIVQQVSLELRPIDNIIDENLIGMEQRMQDLDSCLQIGLDDVRMIGIKGMGGGGKTTLARAIFDKISNNFEGKSFVENVRERASQSGLKKLQKQVLRDVFKDNSITIHGVLEGKNLMKKKLYGKKIIVVLDDVDHKDQLEMLAGDLAWFKPGSRIIITTRDEQVLKAHRVKWICDVNLLSKEEAIFLFSRHAFGKGILAQEYERYSHKFVSYAAGLPLTIKVLGSNLCGKDVSEWRDALERLKTIPLKETLKILELSYENLEDDHKEIFLDVACFLRGWEKYDAIRMLESCGFYAKNGLRVLEQKSLITTLEHSYGPYIQMHDHLVEMGKNIVRREHADEPNRHSRLWVQEEIERVLASDLGTKATRCIKLKITPDIVLEHLGNVKKLRCLIVKYWDDANRVKIDEARQYFPNSLQYLRWRHYPHWCLPKTFEADNLVALEMSHSKIKQLWEGGKVMKKLKFLFLDSTKLRSLDLGLTPNLERLHLECCFDLVKLYVHGGCLKSLVYLNLSGCRSLKSCLFIEQLQSLEVLHIGTLNLREFPDYTLTGHTINSLLELHLSGSDIKKSSRKHL</sequence>
<protein>
    <submittedName>
        <fullName evidence="1">Uncharacterized protein</fullName>
    </submittedName>
</protein>
<reference evidence="2" key="1">
    <citation type="journal article" date="2022" name="Mol. Ecol. Resour.">
        <title>The genomes of chicory, endive, great burdock and yacon provide insights into Asteraceae palaeo-polyploidization history and plant inulin production.</title>
        <authorList>
            <person name="Fan W."/>
            <person name="Wang S."/>
            <person name="Wang H."/>
            <person name="Wang A."/>
            <person name="Jiang F."/>
            <person name="Liu H."/>
            <person name="Zhao H."/>
            <person name="Xu D."/>
            <person name="Zhang Y."/>
        </authorList>
    </citation>
    <scope>NUCLEOTIDE SEQUENCE [LARGE SCALE GENOMIC DNA]</scope>
    <source>
        <strain evidence="2">cv. Yunnan</strain>
    </source>
</reference>
<comment type="caution">
    <text evidence="1">The sequence shown here is derived from an EMBL/GenBank/DDBJ whole genome shotgun (WGS) entry which is preliminary data.</text>
</comment>
<organism evidence="1 2">
    <name type="scientific">Smallanthus sonchifolius</name>
    <dbReference type="NCBI Taxonomy" id="185202"/>
    <lineage>
        <taxon>Eukaryota</taxon>
        <taxon>Viridiplantae</taxon>
        <taxon>Streptophyta</taxon>
        <taxon>Embryophyta</taxon>
        <taxon>Tracheophyta</taxon>
        <taxon>Spermatophyta</taxon>
        <taxon>Magnoliopsida</taxon>
        <taxon>eudicotyledons</taxon>
        <taxon>Gunneridae</taxon>
        <taxon>Pentapetalae</taxon>
        <taxon>asterids</taxon>
        <taxon>campanulids</taxon>
        <taxon>Asterales</taxon>
        <taxon>Asteraceae</taxon>
        <taxon>Asteroideae</taxon>
        <taxon>Heliantheae alliance</taxon>
        <taxon>Millerieae</taxon>
        <taxon>Smallanthus</taxon>
    </lineage>
</organism>